<reference evidence="1" key="1">
    <citation type="submission" date="2023-07" db="EMBL/GenBank/DDBJ databases">
        <title>draft genome sequence of fig (Ficus carica).</title>
        <authorList>
            <person name="Takahashi T."/>
            <person name="Nishimura K."/>
        </authorList>
    </citation>
    <scope>NUCLEOTIDE SEQUENCE</scope>
</reference>
<dbReference type="EMBL" id="BTGU01000002">
    <property type="protein sequence ID" value="GMN28977.1"/>
    <property type="molecule type" value="Genomic_DNA"/>
</dbReference>
<keyword evidence="2" id="KW-1185">Reference proteome</keyword>
<accession>A0AA88CTD9</accession>
<dbReference type="AlphaFoldDB" id="A0AA88CTD9"/>
<name>A0AA88CTD9_FICCA</name>
<evidence type="ECO:0000313" key="1">
    <source>
        <dbReference type="EMBL" id="GMN28977.1"/>
    </source>
</evidence>
<comment type="caution">
    <text evidence="1">The sequence shown here is derived from an EMBL/GenBank/DDBJ whole genome shotgun (WGS) entry which is preliminary data.</text>
</comment>
<proteinExistence type="predicted"/>
<protein>
    <submittedName>
        <fullName evidence="1">Uncharacterized protein</fullName>
    </submittedName>
</protein>
<gene>
    <name evidence="1" type="ORF">TIFTF001_002249</name>
</gene>
<dbReference type="Proteomes" id="UP001187192">
    <property type="component" value="Unassembled WGS sequence"/>
</dbReference>
<sequence>MSQWTPPLEELRVGAGLTLRRRRIRPGAAVLRLAKRRAGALARHYHALHENPKLLRANHVQIRRATRRLTPRRVLAAWKNHHGEVVAVDEADVVEIESGTRPVERELHESGRRLQRGVSAFASAAGAVGLAP</sequence>
<organism evidence="1 2">
    <name type="scientific">Ficus carica</name>
    <name type="common">Common fig</name>
    <dbReference type="NCBI Taxonomy" id="3494"/>
    <lineage>
        <taxon>Eukaryota</taxon>
        <taxon>Viridiplantae</taxon>
        <taxon>Streptophyta</taxon>
        <taxon>Embryophyta</taxon>
        <taxon>Tracheophyta</taxon>
        <taxon>Spermatophyta</taxon>
        <taxon>Magnoliopsida</taxon>
        <taxon>eudicotyledons</taxon>
        <taxon>Gunneridae</taxon>
        <taxon>Pentapetalae</taxon>
        <taxon>rosids</taxon>
        <taxon>fabids</taxon>
        <taxon>Rosales</taxon>
        <taxon>Moraceae</taxon>
        <taxon>Ficeae</taxon>
        <taxon>Ficus</taxon>
    </lineage>
</organism>
<evidence type="ECO:0000313" key="2">
    <source>
        <dbReference type="Proteomes" id="UP001187192"/>
    </source>
</evidence>